<dbReference type="EC" id="2.7.8.13" evidence="7 8"/>
<dbReference type="InterPro" id="IPR003524">
    <property type="entry name" value="PNAcMuramoyl-5peptid_Trfase"/>
</dbReference>
<keyword evidence="7" id="KW-0131">Cell cycle</keyword>
<keyword evidence="6 7" id="KW-0472">Membrane</keyword>
<keyword evidence="7" id="KW-0573">Peptidoglycan synthesis</keyword>
<dbReference type="GO" id="GO:0008963">
    <property type="term" value="F:phospho-N-acetylmuramoyl-pentapeptide-transferase activity"/>
    <property type="evidence" value="ECO:0007669"/>
    <property type="project" value="UniProtKB-UniRule"/>
</dbReference>
<keyword evidence="7" id="KW-0961">Cell wall biogenesis/degradation</keyword>
<feature type="transmembrane region" description="Helical" evidence="7">
    <location>
        <begin position="53"/>
        <end position="70"/>
    </location>
</feature>
<keyword evidence="7" id="KW-0132">Cell division</keyword>
<protein>
    <recommendedName>
        <fullName evidence="7 8">Phospho-N-acetylmuramoyl-pentapeptide-transferase</fullName>
        <ecNumber evidence="7 8">2.7.8.13</ecNumber>
    </recommendedName>
    <alternativeName>
        <fullName evidence="7">UDP-MurNAc-pentapeptide phosphotransferase</fullName>
    </alternativeName>
</protein>
<sequence length="366" mass="39477">MISLIVAFCLGGALTLVGVPPAIKVLRRLGWCQQIRADGPQTHLVKKGTPTKGGLIFGLATILAYLAAHLVPGTRITPSGVLVLFMMVGMGAVGFLDDYLKTHRRNSAGLSERGKVIGQMLVVLIWTPLALWWPNTRGTPAATWSISFTRDLDWADLARWGGVVGVILVLIWIAVLSFATTNAVNFTDGLDGLLVGTAITTMAAYVVICLFQMRQSCLVNPGPACFTTADPHDLAIVCCALLGSLAGYLWWACRPARIFMGDTGSLALGGVFVAIAVFTRTELLFAVIGVLYVMIAGSSMLQRYYFKLTGGKRLFKMAPLHHHFELLGWSEETITTRFWIVSAIGAGAGVMLFYGDWLLRAGLLGV</sequence>
<reference evidence="10" key="1">
    <citation type="submission" date="2020-10" db="EMBL/GenBank/DDBJ databases">
        <authorList>
            <person name="Gilroy R."/>
        </authorList>
    </citation>
    <scope>NUCLEOTIDE SEQUENCE</scope>
    <source>
        <strain evidence="10">ChiGjej1B1-24693</strain>
    </source>
</reference>
<name>A0A9D1GZS5_9ACTN</name>
<dbReference type="PANTHER" id="PTHR22926">
    <property type="entry name" value="PHOSPHO-N-ACETYLMURAMOYL-PENTAPEPTIDE-TRANSFERASE"/>
    <property type="match status" value="1"/>
</dbReference>
<feature type="binding site" evidence="9">
    <location>
        <position position="185"/>
    </location>
    <ligand>
        <name>Mg(2+)</name>
        <dbReference type="ChEBI" id="CHEBI:18420"/>
    </ligand>
</feature>
<keyword evidence="5 7" id="KW-1133">Transmembrane helix</keyword>
<evidence type="ECO:0000256" key="9">
    <source>
        <dbReference type="PIRSR" id="PIRSR600715-1"/>
    </source>
</evidence>
<evidence type="ECO:0000256" key="3">
    <source>
        <dbReference type="ARBA" id="ARBA00022679"/>
    </source>
</evidence>
<comment type="subcellular location">
    <subcellularLocation>
        <location evidence="7">Cell membrane</location>
        <topology evidence="7">Multi-pass membrane protein</topology>
    </subcellularLocation>
    <subcellularLocation>
        <location evidence="1">Membrane</location>
        <topology evidence="1">Multi-pass membrane protein</topology>
    </subcellularLocation>
</comment>
<dbReference type="GO" id="GO:0071555">
    <property type="term" value="P:cell wall organization"/>
    <property type="evidence" value="ECO:0007669"/>
    <property type="project" value="UniProtKB-KW"/>
</dbReference>
<keyword evidence="7" id="KW-0133">Cell shape</keyword>
<feature type="transmembrane region" description="Helical" evidence="7">
    <location>
        <begin position="338"/>
        <end position="359"/>
    </location>
</feature>
<accession>A0A9D1GZS5</accession>
<comment type="function">
    <text evidence="7">Catalyzes the initial step of the lipid cycle reactions in the biosynthesis of the cell wall peptidoglycan: transfers peptidoglycan precursor phospho-MurNAc-pentapeptide from UDP-MurNAc-pentapeptide onto the lipid carrier undecaprenyl phosphate, yielding undecaprenyl-pyrophosphoryl-MurNAc-pentapeptide, known as lipid I.</text>
</comment>
<feature type="transmembrane region" description="Helical" evidence="7">
    <location>
        <begin position="284"/>
        <end position="306"/>
    </location>
</feature>
<dbReference type="NCBIfam" id="TIGR00445">
    <property type="entry name" value="mraY"/>
    <property type="match status" value="1"/>
</dbReference>
<dbReference type="EMBL" id="DVLP01000240">
    <property type="protein sequence ID" value="HIT75490.1"/>
    <property type="molecule type" value="Genomic_DNA"/>
</dbReference>
<evidence type="ECO:0000256" key="2">
    <source>
        <dbReference type="ARBA" id="ARBA00005583"/>
    </source>
</evidence>
<comment type="cofactor">
    <cofactor evidence="7 9">
        <name>Mg(2+)</name>
        <dbReference type="ChEBI" id="CHEBI:18420"/>
    </cofactor>
</comment>
<keyword evidence="7 9" id="KW-0460">Magnesium</keyword>
<keyword evidence="4 7" id="KW-0812">Transmembrane</keyword>
<gene>
    <name evidence="7" type="primary">mraY</name>
    <name evidence="10" type="ORF">IAA98_07890</name>
</gene>
<evidence type="ECO:0000256" key="8">
    <source>
        <dbReference type="NCBIfam" id="TIGR00445"/>
    </source>
</evidence>
<comment type="catalytic activity">
    <reaction evidence="7">
        <text>UDP-N-acetyl-alpha-D-muramoyl-L-alanyl-gamma-D-glutamyl-meso-2,6-diaminopimeloyl-D-alanyl-D-alanine + di-trans,octa-cis-undecaprenyl phosphate = di-trans,octa-cis-undecaprenyl diphospho-N-acetyl-alpha-D-muramoyl-L-alanyl-D-glutamyl-meso-2,6-diaminopimeloyl-D-alanyl-D-alanine + UMP</text>
        <dbReference type="Rhea" id="RHEA:28386"/>
        <dbReference type="ChEBI" id="CHEBI:57865"/>
        <dbReference type="ChEBI" id="CHEBI:60392"/>
        <dbReference type="ChEBI" id="CHEBI:61386"/>
        <dbReference type="ChEBI" id="CHEBI:61387"/>
        <dbReference type="EC" id="2.7.8.13"/>
    </reaction>
</comment>
<dbReference type="PANTHER" id="PTHR22926:SF5">
    <property type="entry name" value="PHOSPHO-N-ACETYLMURAMOYL-PENTAPEPTIDE-TRANSFERASE HOMOLOG"/>
    <property type="match status" value="1"/>
</dbReference>
<dbReference type="Proteomes" id="UP000886842">
    <property type="component" value="Unassembled WGS sequence"/>
</dbReference>
<dbReference type="GO" id="GO:0009252">
    <property type="term" value="P:peptidoglycan biosynthetic process"/>
    <property type="evidence" value="ECO:0007669"/>
    <property type="project" value="UniProtKB-UniRule"/>
</dbReference>
<feature type="transmembrane region" description="Helical" evidence="7">
    <location>
        <begin position="234"/>
        <end position="251"/>
    </location>
</feature>
<dbReference type="Pfam" id="PF00953">
    <property type="entry name" value="Glycos_transf_4"/>
    <property type="match status" value="1"/>
</dbReference>
<dbReference type="HAMAP" id="MF_00038">
    <property type="entry name" value="MraY"/>
    <property type="match status" value="1"/>
</dbReference>
<feature type="transmembrane region" description="Helical" evidence="7">
    <location>
        <begin position="157"/>
        <end position="180"/>
    </location>
</feature>
<evidence type="ECO:0000313" key="11">
    <source>
        <dbReference type="Proteomes" id="UP000886842"/>
    </source>
</evidence>
<dbReference type="InterPro" id="IPR000715">
    <property type="entry name" value="Glycosyl_transferase_4"/>
</dbReference>
<dbReference type="InterPro" id="IPR018480">
    <property type="entry name" value="PNAcMuramoyl-5peptid_Trfase_CS"/>
</dbReference>
<dbReference type="GO" id="GO:0008360">
    <property type="term" value="P:regulation of cell shape"/>
    <property type="evidence" value="ECO:0007669"/>
    <property type="project" value="UniProtKB-KW"/>
</dbReference>
<evidence type="ECO:0000256" key="6">
    <source>
        <dbReference type="ARBA" id="ARBA00023136"/>
    </source>
</evidence>
<evidence type="ECO:0000256" key="7">
    <source>
        <dbReference type="HAMAP-Rule" id="MF_00038"/>
    </source>
</evidence>
<feature type="binding site" evidence="9">
    <location>
        <position position="262"/>
    </location>
    <ligand>
        <name>Mg(2+)</name>
        <dbReference type="ChEBI" id="CHEBI:18420"/>
    </ligand>
</feature>
<evidence type="ECO:0000313" key="10">
    <source>
        <dbReference type="EMBL" id="HIT75490.1"/>
    </source>
</evidence>
<evidence type="ECO:0000256" key="4">
    <source>
        <dbReference type="ARBA" id="ARBA00022692"/>
    </source>
</evidence>
<evidence type="ECO:0000256" key="5">
    <source>
        <dbReference type="ARBA" id="ARBA00022989"/>
    </source>
</evidence>
<evidence type="ECO:0000256" key="1">
    <source>
        <dbReference type="ARBA" id="ARBA00004141"/>
    </source>
</evidence>
<dbReference type="PROSITE" id="PS01348">
    <property type="entry name" value="MRAY_2"/>
    <property type="match status" value="1"/>
</dbReference>
<organism evidence="10 11">
    <name type="scientific">Candidatus Avipropionibacterium avicola</name>
    <dbReference type="NCBI Taxonomy" id="2840701"/>
    <lineage>
        <taxon>Bacteria</taxon>
        <taxon>Bacillati</taxon>
        <taxon>Actinomycetota</taxon>
        <taxon>Actinomycetes</taxon>
        <taxon>Propionibacteriales</taxon>
        <taxon>Propionibacteriaceae</taxon>
        <taxon>Propionibacteriaceae incertae sedis</taxon>
        <taxon>Candidatus Avipropionibacterium</taxon>
    </lineage>
</organism>
<keyword evidence="3 7" id="KW-0808">Transferase</keyword>
<dbReference type="GO" id="GO:0046872">
    <property type="term" value="F:metal ion binding"/>
    <property type="evidence" value="ECO:0007669"/>
    <property type="project" value="UniProtKB-KW"/>
</dbReference>
<feature type="transmembrane region" description="Helical" evidence="7">
    <location>
        <begin position="258"/>
        <end position="278"/>
    </location>
</feature>
<keyword evidence="7 9" id="KW-0479">Metal-binding</keyword>
<dbReference type="GO" id="GO:0005886">
    <property type="term" value="C:plasma membrane"/>
    <property type="evidence" value="ECO:0007669"/>
    <property type="project" value="UniProtKB-SubCell"/>
</dbReference>
<feature type="transmembrane region" description="Helical" evidence="7">
    <location>
        <begin position="116"/>
        <end position="134"/>
    </location>
</feature>
<dbReference type="CDD" id="cd06852">
    <property type="entry name" value="GT_MraY"/>
    <property type="match status" value="1"/>
</dbReference>
<comment type="pathway">
    <text evidence="7">Cell wall biogenesis; peptidoglycan biosynthesis.</text>
</comment>
<proteinExistence type="inferred from homology"/>
<feature type="transmembrane region" description="Helical" evidence="7">
    <location>
        <begin position="76"/>
        <end position="96"/>
    </location>
</feature>
<dbReference type="AlphaFoldDB" id="A0A9D1GZS5"/>
<dbReference type="GO" id="GO:0051301">
    <property type="term" value="P:cell division"/>
    <property type="evidence" value="ECO:0007669"/>
    <property type="project" value="UniProtKB-KW"/>
</dbReference>
<reference evidence="10" key="2">
    <citation type="journal article" date="2021" name="PeerJ">
        <title>Extensive microbial diversity within the chicken gut microbiome revealed by metagenomics and culture.</title>
        <authorList>
            <person name="Gilroy R."/>
            <person name="Ravi A."/>
            <person name="Getino M."/>
            <person name="Pursley I."/>
            <person name="Horton D.L."/>
            <person name="Alikhan N.F."/>
            <person name="Baker D."/>
            <person name="Gharbi K."/>
            <person name="Hall N."/>
            <person name="Watson M."/>
            <person name="Adriaenssens E.M."/>
            <person name="Foster-Nyarko E."/>
            <person name="Jarju S."/>
            <person name="Secka A."/>
            <person name="Antonio M."/>
            <person name="Oren A."/>
            <person name="Chaudhuri R.R."/>
            <person name="La Ragione R."/>
            <person name="Hildebrand F."/>
            <person name="Pallen M.J."/>
        </authorList>
    </citation>
    <scope>NUCLEOTIDE SEQUENCE</scope>
    <source>
        <strain evidence="10">ChiGjej1B1-24693</strain>
    </source>
</reference>
<feature type="transmembrane region" description="Helical" evidence="7">
    <location>
        <begin position="192"/>
        <end position="214"/>
    </location>
</feature>
<comment type="similarity">
    <text evidence="2 7">Belongs to the glycosyltransferase 4 family. MraY subfamily.</text>
</comment>
<comment type="caution">
    <text evidence="10">The sequence shown here is derived from an EMBL/GenBank/DDBJ whole genome shotgun (WGS) entry which is preliminary data.</text>
</comment>
<keyword evidence="7" id="KW-1003">Cell membrane</keyword>